<dbReference type="Proteomes" id="UP000824151">
    <property type="component" value="Unassembled WGS sequence"/>
</dbReference>
<feature type="transmembrane region" description="Helical" evidence="1">
    <location>
        <begin position="9"/>
        <end position="33"/>
    </location>
</feature>
<reference evidence="2" key="1">
    <citation type="journal article" date="2021" name="PeerJ">
        <title>Extensive microbial diversity within the chicken gut microbiome revealed by metagenomics and culture.</title>
        <authorList>
            <person name="Gilroy R."/>
            <person name="Ravi A."/>
            <person name="Getino M."/>
            <person name="Pursley I."/>
            <person name="Horton D.L."/>
            <person name="Alikhan N.F."/>
            <person name="Baker D."/>
            <person name="Gharbi K."/>
            <person name="Hall N."/>
            <person name="Watson M."/>
            <person name="Adriaenssens E.M."/>
            <person name="Foster-Nyarko E."/>
            <person name="Jarju S."/>
            <person name="Secka A."/>
            <person name="Antonio M."/>
            <person name="Oren A."/>
            <person name="Chaudhuri R.R."/>
            <person name="La Ragione R."/>
            <person name="Hildebrand F."/>
            <person name="Pallen M.J."/>
        </authorList>
    </citation>
    <scope>NUCLEOTIDE SEQUENCE</scope>
    <source>
        <strain evidence="2">ChiHejej3B27-3195</strain>
    </source>
</reference>
<keyword evidence="1" id="KW-0472">Membrane</keyword>
<evidence type="ECO:0000256" key="1">
    <source>
        <dbReference type="SAM" id="Phobius"/>
    </source>
</evidence>
<evidence type="ECO:0000313" key="2">
    <source>
        <dbReference type="EMBL" id="HIW98573.1"/>
    </source>
</evidence>
<accession>A0A9D1URG2</accession>
<protein>
    <submittedName>
        <fullName evidence="2">Uncharacterized protein</fullName>
    </submittedName>
</protein>
<reference evidence="2" key="2">
    <citation type="submission" date="2021-04" db="EMBL/GenBank/DDBJ databases">
        <authorList>
            <person name="Gilroy R."/>
        </authorList>
    </citation>
    <scope>NUCLEOTIDE SEQUENCE</scope>
    <source>
        <strain evidence="2">ChiHejej3B27-3195</strain>
    </source>
</reference>
<keyword evidence="1" id="KW-0812">Transmembrane</keyword>
<feature type="transmembrane region" description="Helical" evidence="1">
    <location>
        <begin position="39"/>
        <end position="62"/>
    </location>
</feature>
<evidence type="ECO:0000313" key="3">
    <source>
        <dbReference type="Proteomes" id="UP000824151"/>
    </source>
</evidence>
<dbReference type="AlphaFoldDB" id="A0A9D1URG2"/>
<gene>
    <name evidence="2" type="ORF">H9871_00350</name>
</gene>
<comment type="caution">
    <text evidence="2">The sequence shown here is derived from an EMBL/GenBank/DDBJ whole genome shotgun (WGS) entry which is preliminary data.</text>
</comment>
<name>A0A9D1URG2_9MICC</name>
<dbReference type="EMBL" id="DXGD01000015">
    <property type="protein sequence ID" value="HIW98573.1"/>
    <property type="molecule type" value="Genomic_DNA"/>
</dbReference>
<proteinExistence type="predicted"/>
<keyword evidence="1" id="KW-1133">Transmembrane helix</keyword>
<sequence length="74" mass="8171">MSISPARVILFAGGVITAVASIALLTILVFYFADLTPDSWVYFAALWGFPAGFSLMILHVLLSIRGRRRRRVST</sequence>
<organism evidence="2 3">
    <name type="scientific">Candidatus Nesterenkonia stercoripullorum</name>
    <dbReference type="NCBI Taxonomy" id="2838701"/>
    <lineage>
        <taxon>Bacteria</taxon>
        <taxon>Bacillati</taxon>
        <taxon>Actinomycetota</taxon>
        <taxon>Actinomycetes</taxon>
        <taxon>Micrococcales</taxon>
        <taxon>Micrococcaceae</taxon>
        <taxon>Nesterenkonia</taxon>
    </lineage>
</organism>